<dbReference type="PANTHER" id="PTHR35089">
    <property type="entry name" value="CHAPERONE PROTEIN SKP"/>
    <property type="match status" value="1"/>
</dbReference>
<organism evidence="4 5">
    <name type="scientific">Pseudobacter ginsenosidimutans</name>
    <dbReference type="NCBI Taxonomy" id="661488"/>
    <lineage>
        <taxon>Bacteria</taxon>
        <taxon>Pseudomonadati</taxon>
        <taxon>Bacteroidota</taxon>
        <taxon>Chitinophagia</taxon>
        <taxon>Chitinophagales</taxon>
        <taxon>Chitinophagaceae</taxon>
        <taxon>Pseudobacter</taxon>
    </lineage>
</organism>
<dbReference type="SUPFAM" id="SSF111384">
    <property type="entry name" value="OmpH-like"/>
    <property type="match status" value="1"/>
</dbReference>
<keyword evidence="2 3" id="KW-0732">Signal</keyword>
<comment type="similarity">
    <text evidence="1">Belongs to the Skp family.</text>
</comment>
<evidence type="ECO:0000256" key="1">
    <source>
        <dbReference type="ARBA" id="ARBA00009091"/>
    </source>
</evidence>
<dbReference type="Gene3D" id="3.30.910.20">
    <property type="entry name" value="Skp domain"/>
    <property type="match status" value="1"/>
</dbReference>
<evidence type="ECO:0000313" key="5">
    <source>
        <dbReference type="Proteomes" id="UP000293874"/>
    </source>
</evidence>
<protein>
    <submittedName>
        <fullName evidence="4">Periplasmic chaperone for outer membrane proteins Skp</fullName>
    </submittedName>
</protein>
<dbReference type="PANTHER" id="PTHR35089:SF1">
    <property type="entry name" value="CHAPERONE PROTEIN SKP"/>
    <property type="match status" value="1"/>
</dbReference>
<sequence>MKKFFTVVLFASGLMMVAAHAQAQTKIGYISSQEVIGIMPETRKADSSLTDYRNALLASAQEKQTAFYAAYEKFIKDSTTMSDAVKTVKRTELNRLSTELGGEEERIQNLLQQKRDELIMPINKKAFDAIQAVAKESGYTYVFEKEALLVAPPAEDILPLVAKKLNIKLPAAGAGNAPAAAPAKKP</sequence>
<accession>A0A4Q7MTV2</accession>
<dbReference type="SMART" id="SM00935">
    <property type="entry name" value="OmpH"/>
    <property type="match status" value="1"/>
</dbReference>
<dbReference type="GO" id="GO:0051082">
    <property type="term" value="F:unfolded protein binding"/>
    <property type="evidence" value="ECO:0007669"/>
    <property type="project" value="InterPro"/>
</dbReference>
<feature type="signal peptide" evidence="3">
    <location>
        <begin position="1"/>
        <end position="23"/>
    </location>
</feature>
<dbReference type="EMBL" id="SGXA01000002">
    <property type="protein sequence ID" value="RZS72057.1"/>
    <property type="molecule type" value="Genomic_DNA"/>
</dbReference>
<reference evidence="4 5" key="1">
    <citation type="submission" date="2019-02" db="EMBL/GenBank/DDBJ databases">
        <title>Genomic Encyclopedia of Type Strains, Phase IV (KMG-IV): sequencing the most valuable type-strain genomes for metagenomic binning, comparative biology and taxonomic classification.</title>
        <authorList>
            <person name="Goeker M."/>
        </authorList>
    </citation>
    <scope>NUCLEOTIDE SEQUENCE [LARGE SCALE GENOMIC DNA]</scope>
    <source>
        <strain evidence="4 5">DSM 18116</strain>
    </source>
</reference>
<dbReference type="GO" id="GO:0050821">
    <property type="term" value="P:protein stabilization"/>
    <property type="evidence" value="ECO:0007669"/>
    <property type="project" value="TreeGrafter"/>
</dbReference>
<proteinExistence type="inferred from homology"/>
<dbReference type="InterPro" id="IPR024930">
    <property type="entry name" value="Skp_dom_sf"/>
</dbReference>
<evidence type="ECO:0000256" key="2">
    <source>
        <dbReference type="ARBA" id="ARBA00022729"/>
    </source>
</evidence>
<dbReference type="Proteomes" id="UP000293874">
    <property type="component" value="Unassembled WGS sequence"/>
</dbReference>
<name>A0A4Q7MTV2_9BACT</name>
<dbReference type="Pfam" id="PF03938">
    <property type="entry name" value="OmpH"/>
    <property type="match status" value="1"/>
</dbReference>
<dbReference type="InterPro" id="IPR005632">
    <property type="entry name" value="Chaperone_Skp"/>
</dbReference>
<keyword evidence="5" id="KW-1185">Reference proteome</keyword>
<feature type="chain" id="PRO_5020215766" evidence="3">
    <location>
        <begin position="24"/>
        <end position="186"/>
    </location>
</feature>
<dbReference type="GO" id="GO:0005829">
    <property type="term" value="C:cytosol"/>
    <property type="evidence" value="ECO:0007669"/>
    <property type="project" value="TreeGrafter"/>
</dbReference>
<dbReference type="OrthoDB" id="1524711at2"/>
<evidence type="ECO:0000313" key="4">
    <source>
        <dbReference type="EMBL" id="RZS72057.1"/>
    </source>
</evidence>
<dbReference type="AlphaFoldDB" id="A0A4Q7MTV2"/>
<evidence type="ECO:0000256" key="3">
    <source>
        <dbReference type="SAM" id="SignalP"/>
    </source>
</evidence>
<dbReference type="RefSeq" id="WP_158643788.1">
    <property type="nucleotide sequence ID" value="NZ_CP042431.1"/>
</dbReference>
<gene>
    <name evidence="4" type="ORF">EV199_3972</name>
</gene>
<comment type="caution">
    <text evidence="4">The sequence shown here is derived from an EMBL/GenBank/DDBJ whole genome shotgun (WGS) entry which is preliminary data.</text>
</comment>